<feature type="transmembrane region" description="Helical" evidence="9">
    <location>
        <begin position="391"/>
        <end position="414"/>
    </location>
</feature>
<evidence type="ECO:0000313" key="11">
    <source>
        <dbReference type="Proteomes" id="UP000663845"/>
    </source>
</evidence>
<evidence type="ECO:0000256" key="2">
    <source>
        <dbReference type="ARBA" id="ARBA00004651"/>
    </source>
</evidence>
<feature type="transmembrane region" description="Helical" evidence="9">
    <location>
        <begin position="426"/>
        <end position="450"/>
    </location>
</feature>
<dbReference type="Pfam" id="PF06237">
    <property type="entry name" value="SLC52_ribofla_tr"/>
    <property type="match status" value="1"/>
</dbReference>
<dbReference type="InterPro" id="IPR036259">
    <property type="entry name" value="MFS_trans_sf"/>
</dbReference>
<gene>
    <name evidence="10" type="ORF">JYZ213_LOCUS16027</name>
</gene>
<evidence type="ECO:0000256" key="5">
    <source>
        <dbReference type="ARBA" id="ARBA00022475"/>
    </source>
</evidence>
<reference evidence="10" key="1">
    <citation type="submission" date="2021-02" db="EMBL/GenBank/DDBJ databases">
        <authorList>
            <person name="Nowell W R."/>
        </authorList>
    </citation>
    <scope>NUCLEOTIDE SEQUENCE</scope>
</reference>
<feature type="transmembrane region" description="Helical" evidence="9">
    <location>
        <begin position="137"/>
        <end position="161"/>
    </location>
</feature>
<comment type="caution">
    <text evidence="9">Lacks conserved residue(s) required for the propagation of feature annotation.</text>
</comment>
<keyword evidence="6 9" id="KW-0812">Transmembrane</keyword>
<dbReference type="PANTHER" id="PTHR12929:SF10">
    <property type="entry name" value="RIBOFLAVIN TRANSPORTER"/>
    <property type="match status" value="1"/>
</dbReference>
<feature type="transmembrane region" description="Helical" evidence="9">
    <location>
        <begin position="173"/>
        <end position="194"/>
    </location>
</feature>
<feature type="transmembrane region" description="Helical" evidence="9">
    <location>
        <begin position="105"/>
        <end position="125"/>
    </location>
</feature>
<comment type="subcellular location">
    <subcellularLocation>
        <location evidence="2 9">Cell membrane</location>
        <topology evidence="2 9">Multi-pass membrane protein</topology>
    </subcellularLocation>
</comment>
<proteinExistence type="inferred from homology"/>
<evidence type="ECO:0000256" key="1">
    <source>
        <dbReference type="ARBA" id="ARBA00000215"/>
    </source>
</evidence>
<dbReference type="GO" id="GO:0005886">
    <property type="term" value="C:plasma membrane"/>
    <property type="evidence" value="ECO:0007669"/>
    <property type="project" value="UniProtKB-SubCell"/>
</dbReference>
<feature type="transmembrane region" description="Helical" evidence="9">
    <location>
        <begin position="70"/>
        <end position="93"/>
    </location>
</feature>
<sequence>MVSNTEINANDAENKIYRNTIEPVKEFTSVRWAQTACFVLIAIMNLSAWIDLQGLFVEIPLIIPHTPEGWTLPSIAAICICAANIVPAIVVILRWWQGKKFSEIPYIYLIIIVGVIACFVLALFWQRTIFIFGRERSIWLLSCIFILSMLDCTSSLVFFDYMKRFRAQYLKAAFLGEALTSAIPTILILAQGVAGETICIQTGNSTIFEPTYTQPRFSVRIFMFCIAGIIVASLIAFILLRWTNIVTLADAADVDERKKIKSNTDIVHEESVPMVTIVKSQTSSQSKKTMSKRVFRLLLVINTINSTIAYGCLPSLSTYALLPFGQTAFYYWSVTIPIAYPLSLILSLFWKSVSTNMIIYQSIFNAFLSALIFIIAKQSPCPWLADTTQGALMIITIWFIMSFISGILRIAIGNRIKSEWIDEKGMFYYGATVQLGLLLGFLSALIFIIAKQSPCPWLADTTQGALMIITIWFVMSFISGILRIAIGNRIKSEWIDEKGMFYYGATVQLGLLLGTIPIYFLINVFNLFIDRQPCQTYCIS</sequence>
<dbReference type="EMBL" id="CAJNOG010000142">
    <property type="protein sequence ID" value="CAF1001590.1"/>
    <property type="molecule type" value="Genomic_DNA"/>
</dbReference>
<feature type="transmembrane region" description="Helical" evidence="9">
    <location>
        <begin position="500"/>
        <end position="522"/>
    </location>
</feature>
<feature type="transmembrane region" description="Helical" evidence="9">
    <location>
        <begin position="357"/>
        <end position="376"/>
    </location>
</feature>
<dbReference type="AlphaFoldDB" id="A0A814GW93"/>
<keyword evidence="8 9" id="KW-0472">Membrane</keyword>
<comment type="catalytic activity">
    <reaction evidence="1 9">
        <text>riboflavin(in) = riboflavin(out)</text>
        <dbReference type="Rhea" id="RHEA:35015"/>
        <dbReference type="ChEBI" id="CHEBI:57986"/>
    </reaction>
</comment>
<evidence type="ECO:0000256" key="6">
    <source>
        <dbReference type="ARBA" id="ARBA00022692"/>
    </source>
</evidence>
<comment type="similarity">
    <text evidence="3 9">Belongs to the riboflavin transporter family.</text>
</comment>
<evidence type="ECO:0000313" key="10">
    <source>
        <dbReference type="EMBL" id="CAF1001590.1"/>
    </source>
</evidence>
<comment type="caution">
    <text evidence="10">The sequence shown here is derived from an EMBL/GenBank/DDBJ whole genome shotgun (WGS) entry which is preliminary data.</text>
</comment>
<comment type="function">
    <text evidence="9">Plasma membrane transporter mediating the uptake by cells of the water soluble vitamin B2/riboflavin that plays a key role in biochemical oxidation-reduction reactions of the carbohydrate, lipid, and amino acid metabolism.</text>
</comment>
<evidence type="ECO:0000256" key="4">
    <source>
        <dbReference type="ARBA" id="ARBA00022448"/>
    </source>
</evidence>
<evidence type="ECO:0000256" key="8">
    <source>
        <dbReference type="ARBA" id="ARBA00023136"/>
    </source>
</evidence>
<keyword evidence="4 9" id="KW-0813">Transport</keyword>
<dbReference type="Proteomes" id="UP000663845">
    <property type="component" value="Unassembled WGS sequence"/>
</dbReference>
<dbReference type="SUPFAM" id="SSF103473">
    <property type="entry name" value="MFS general substrate transporter"/>
    <property type="match status" value="1"/>
</dbReference>
<evidence type="ECO:0000256" key="9">
    <source>
        <dbReference type="RuleBase" id="RU368035"/>
    </source>
</evidence>
<protein>
    <recommendedName>
        <fullName evidence="9">Riboflavin transporter</fullName>
    </recommendedName>
</protein>
<name>A0A814GW93_9BILA</name>
<keyword evidence="7 9" id="KW-1133">Transmembrane helix</keyword>
<accession>A0A814GW93</accession>
<evidence type="ECO:0000256" key="3">
    <source>
        <dbReference type="ARBA" id="ARBA00006366"/>
    </source>
</evidence>
<dbReference type="GO" id="GO:0032217">
    <property type="term" value="F:riboflavin transmembrane transporter activity"/>
    <property type="evidence" value="ECO:0007669"/>
    <property type="project" value="UniProtKB-UniRule"/>
</dbReference>
<feature type="transmembrane region" description="Helical" evidence="9">
    <location>
        <begin position="221"/>
        <end position="240"/>
    </location>
</feature>
<organism evidence="10 11">
    <name type="scientific">Adineta steineri</name>
    <dbReference type="NCBI Taxonomy" id="433720"/>
    <lineage>
        <taxon>Eukaryota</taxon>
        <taxon>Metazoa</taxon>
        <taxon>Spiralia</taxon>
        <taxon>Gnathifera</taxon>
        <taxon>Rotifera</taxon>
        <taxon>Eurotatoria</taxon>
        <taxon>Bdelloidea</taxon>
        <taxon>Adinetida</taxon>
        <taxon>Adinetidae</taxon>
        <taxon>Adineta</taxon>
    </lineage>
</organism>
<feature type="transmembrane region" description="Helical" evidence="9">
    <location>
        <begin position="329"/>
        <end position="350"/>
    </location>
</feature>
<feature type="transmembrane region" description="Helical" evidence="9">
    <location>
        <begin position="32"/>
        <end position="50"/>
    </location>
</feature>
<dbReference type="PANTHER" id="PTHR12929">
    <property type="entry name" value="SOLUTE CARRIER FAMILY 52"/>
    <property type="match status" value="1"/>
</dbReference>
<evidence type="ECO:0000256" key="7">
    <source>
        <dbReference type="ARBA" id="ARBA00022989"/>
    </source>
</evidence>
<feature type="transmembrane region" description="Helical" evidence="9">
    <location>
        <begin position="294"/>
        <end position="317"/>
    </location>
</feature>
<keyword evidence="5 9" id="KW-1003">Cell membrane</keyword>
<dbReference type="InterPro" id="IPR009357">
    <property type="entry name" value="Riboflavin_transptr"/>
</dbReference>
<feature type="transmembrane region" description="Helical" evidence="9">
    <location>
        <begin position="465"/>
        <end position="488"/>
    </location>
</feature>